<feature type="compositionally biased region" description="Basic and acidic residues" evidence="1">
    <location>
        <begin position="172"/>
        <end position="198"/>
    </location>
</feature>
<gene>
    <name evidence="3" type="ORF">TbgDal_V5550</name>
</gene>
<feature type="region of interest" description="Disordered" evidence="1">
    <location>
        <begin position="127"/>
        <end position="278"/>
    </location>
</feature>
<dbReference type="KEGG" id="tbg:TbgDal_V5550"/>
<feature type="compositionally biased region" description="Polar residues" evidence="1">
    <location>
        <begin position="227"/>
        <end position="250"/>
    </location>
</feature>
<feature type="compositionally biased region" description="Basic and acidic residues" evidence="1">
    <location>
        <begin position="206"/>
        <end position="221"/>
    </location>
</feature>
<dbReference type="RefSeq" id="XP_011773702.1">
    <property type="nucleotide sequence ID" value="XM_011775400.1"/>
</dbReference>
<feature type="signal peptide" evidence="2">
    <location>
        <begin position="1"/>
        <end position="18"/>
    </location>
</feature>
<feature type="compositionally biased region" description="Basic and acidic residues" evidence="1">
    <location>
        <begin position="145"/>
        <end position="164"/>
    </location>
</feature>
<reference evidence="4" key="1">
    <citation type="journal article" date="2010" name="PLoS Negl. Trop. Dis.">
        <title>The genome sequence of Trypanosoma brucei gambiense, causative agent of chronic human african trypanosomiasis.</title>
        <authorList>
            <person name="Jackson A.P."/>
            <person name="Sanders M."/>
            <person name="Berry A."/>
            <person name="McQuillan J."/>
            <person name="Aslett M.A."/>
            <person name="Quail M.A."/>
            <person name="Chukualim B."/>
            <person name="Capewell P."/>
            <person name="MacLeod A."/>
            <person name="Melville S.E."/>
            <person name="Gibson W."/>
            <person name="Barry J.D."/>
            <person name="Berriman M."/>
            <person name="Hertz-Fowler C."/>
        </authorList>
    </citation>
    <scope>NUCLEOTIDE SEQUENCE [LARGE SCALE GENOMIC DNA]</scope>
    <source>
        <strain evidence="4">MHOM/CI/86/DAL972</strain>
    </source>
</reference>
<accession>C9ZPT7</accession>
<keyword evidence="2" id="KW-0732">Signal</keyword>
<organism evidence="3 4">
    <name type="scientific">Trypanosoma brucei gambiense (strain MHOM/CI/86/DAL972)</name>
    <dbReference type="NCBI Taxonomy" id="679716"/>
    <lineage>
        <taxon>Eukaryota</taxon>
        <taxon>Discoba</taxon>
        <taxon>Euglenozoa</taxon>
        <taxon>Kinetoplastea</taxon>
        <taxon>Metakinetoplastina</taxon>
        <taxon>Trypanosomatida</taxon>
        <taxon>Trypanosomatidae</taxon>
        <taxon>Trypanosoma</taxon>
    </lineage>
</organism>
<dbReference type="AlphaFoldDB" id="C9ZPT7"/>
<name>C9ZPT7_TRYB9</name>
<dbReference type="VEuPathDB" id="TriTrypDB:Tbg972.5.5550"/>
<evidence type="ECO:0000256" key="1">
    <source>
        <dbReference type="SAM" id="MobiDB-lite"/>
    </source>
</evidence>
<dbReference type="Proteomes" id="UP000002316">
    <property type="component" value="Chromosome 5"/>
</dbReference>
<dbReference type="EMBL" id="FN554968">
    <property type="protein sequence ID" value="CBH11415.1"/>
    <property type="molecule type" value="Genomic_DNA"/>
</dbReference>
<evidence type="ECO:0000313" key="4">
    <source>
        <dbReference type="Proteomes" id="UP000002316"/>
    </source>
</evidence>
<dbReference type="GeneID" id="23861574"/>
<sequence>MRIFVVFLVLAGAFAVQAKTWNAKFSGKGHPLAQTEEEHQKEHCEFLDEIIDEYMDGSGGSGNFCDGMPGPDVSNFTCKCAADERNTGGLPWCRYLKNCTVAVSGVNYTCDGDDSGRVKCIQRIQTQPPQVGKAEGEASPTQNNEEIKAAPEEKPKTDREEESVVHGNDNVTDQKKGDDRSNENAEAIPRNEDNKKVADIGGNGVNDKHNETTTEGDDTRNKLQLPHRNQSLPQAQEKNNNTNHPTSQNDKQNETTEPPPENSATPEAHGVDRPTQNGGIKSPLPLLIIKIYFAAVSFLLLSIF</sequence>
<feature type="chain" id="PRO_5003005569" evidence="2">
    <location>
        <begin position="19"/>
        <end position="304"/>
    </location>
</feature>
<protein>
    <submittedName>
        <fullName evidence="3">T. brucei spp.-specific protein</fullName>
    </submittedName>
</protein>
<proteinExistence type="predicted"/>
<evidence type="ECO:0000256" key="2">
    <source>
        <dbReference type="SAM" id="SignalP"/>
    </source>
</evidence>
<evidence type="ECO:0000313" key="3">
    <source>
        <dbReference type="EMBL" id="CBH11415.1"/>
    </source>
</evidence>